<dbReference type="OrthoDB" id="1915375at2759"/>
<keyword evidence="6" id="KW-1185">Reference proteome</keyword>
<dbReference type="GO" id="GO:0009117">
    <property type="term" value="P:nucleotide metabolic process"/>
    <property type="evidence" value="ECO:0007669"/>
    <property type="project" value="TreeGrafter"/>
</dbReference>
<comment type="caution">
    <text evidence="5">The sequence shown here is derived from an EMBL/GenBank/DDBJ whole genome shotgun (WGS) entry which is preliminary data.</text>
</comment>
<evidence type="ECO:0000256" key="1">
    <source>
        <dbReference type="PIRSR" id="PIRSR601310-1"/>
    </source>
</evidence>
<evidence type="ECO:0000256" key="2">
    <source>
        <dbReference type="PIRSR" id="PIRSR601310-3"/>
    </source>
</evidence>
<dbReference type="Pfam" id="PF01230">
    <property type="entry name" value="HIT"/>
    <property type="match status" value="2"/>
</dbReference>
<name>A0A2P7YNE6_9PEZI</name>
<evidence type="ECO:0000256" key="3">
    <source>
        <dbReference type="PROSITE-ProRule" id="PRU00464"/>
    </source>
</evidence>
<dbReference type="InterPro" id="IPR036265">
    <property type="entry name" value="HIT-like_sf"/>
</dbReference>
<dbReference type="AlphaFoldDB" id="A0A2P7YNE6"/>
<dbReference type="PANTHER" id="PTHR46648:SF2">
    <property type="entry name" value="HIT DOMAIN-CONTAINING PROTEIN"/>
    <property type="match status" value="1"/>
</dbReference>
<organism evidence="5 6">
    <name type="scientific">Elsinoe australis</name>
    <dbReference type="NCBI Taxonomy" id="40998"/>
    <lineage>
        <taxon>Eukaryota</taxon>
        <taxon>Fungi</taxon>
        <taxon>Dikarya</taxon>
        <taxon>Ascomycota</taxon>
        <taxon>Pezizomycotina</taxon>
        <taxon>Dothideomycetes</taxon>
        <taxon>Dothideomycetidae</taxon>
        <taxon>Myriangiales</taxon>
        <taxon>Elsinoaceae</taxon>
        <taxon>Elsinoe</taxon>
    </lineage>
</organism>
<dbReference type="PROSITE" id="PS51084">
    <property type="entry name" value="HIT_2"/>
    <property type="match status" value="1"/>
</dbReference>
<feature type="short sequence motif" description="Histidine triad motif" evidence="2 3">
    <location>
        <begin position="142"/>
        <end position="146"/>
    </location>
</feature>
<dbReference type="InterPro" id="IPR001310">
    <property type="entry name" value="Histidine_triad_HIT"/>
</dbReference>
<dbReference type="STRING" id="40998.A0A2P7YNE6"/>
<dbReference type="Proteomes" id="UP000243723">
    <property type="component" value="Unassembled WGS sequence"/>
</dbReference>
<dbReference type="GO" id="GO:0003824">
    <property type="term" value="F:catalytic activity"/>
    <property type="evidence" value="ECO:0007669"/>
    <property type="project" value="InterPro"/>
</dbReference>
<dbReference type="InterPro" id="IPR011146">
    <property type="entry name" value="HIT-like"/>
</dbReference>
<dbReference type="PROSITE" id="PS00892">
    <property type="entry name" value="HIT_1"/>
    <property type="match status" value="1"/>
</dbReference>
<accession>A0A2P7YNE6</accession>
<dbReference type="SUPFAM" id="SSF54197">
    <property type="entry name" value="HIT-like"/>
    <property type="match status" value="1"/>
</dbReference>
<feature type="domain" description="HIT" evidence="4">
    <location>
        <begin position="28"/>
        <end position="157"/>
    </location>
</feature>
<protein>
    <recommendedName>
        <fullName evidence="4">HIT domain-containing protein</fullName>
    </recommendedName>
</protein>
<dbReference type="EMBL" id="NHZQ01000412">
    <property type="protein sequence ID" value="PSK37492.1"/>
    <property type="molecule type" value="Genomic_DNA"/>
</dbReference>
<evidence type="ECO:0000313" key="6">
    <source>
        <dbReference type="Proteomes" id="UP000243723"/>
    </source>
</evidence>
<feature type="active site" description="Tele-AMP-histidine intermediate" evidence="1">
    <location>
        <position position="144"/>
    </location>
</feature>
<dbReference type="PANTHER" id="PTHR46648">
    <property type="entry name" value="HIT FAMILY PROTEIN 1"/>
    <property type="match status" value="1"/>
</dbReference>
<evidence type="ECO:0000313" key="5">
    <source>
        <dbReference type="EMBL" id="PSK37492.1"/>
    </source>
</evidence>
<proteinExistence type="predicted"/>
<reference evidence="5 6" key="1">
    <citation type="submission" date="2017-05" db="EMBL/GenBank/DDBJ databases">
        <title>Draft genome sequence of Elsinoe australis.</title>
        <authorList>
            <person name="Cheng Q."/>
        </authorList>
    </citation>
    <scope>NUCLEOTIDE SEQUENCE [LARGE SCALE GENOMIC DNA]</scope>
    <source>
        <strain evidence="5 6">NL1</strain>
    </source>
</reference>
<dbReference type="Gene3D" id="3.30.428.10">
    <property type="entry name" value="HIT-like"/>
    <property type="match status" value="1"/>
</dbReference>
<evidence type="ECO:0000259" key="4">
    <source>
        <dbReference type="PROSITE" id="PS51084"/>
    </source>
</evidence>
<gene>
    <name evidence="5" type="ORF">B9Z65_2234</name>
</gene>
<dbReference type="InterPro" id="IPR019808">
    <property type="entry name" value="Histidine_triad_CS"/>
</dbReference>
<sequence length="213" mass="24074">MEEHYPQSCPFCKIALAYPPGDHYPIPTDPDPERIDPQCHLLLSTPLVLAFLDILPISQGHVLLITREHAEKLSDVPPQSSSPATCSPSLWRRSFPYEGTTPSQALGFWMPLISRAVSKTLDFEDWNVVQNNGIRAAQVVPHVHFHFIPRYPDDRKARTGSGKIDPGMLRSWKMFGKGQREELDDDEGKEIAAQLREGLKVEVEKVMQLKPKL</sequence>